<dbReference type="AlphaFoldDB" id="A0AAV3ZI69"/>
<feature type="region of interest" description="Disordered" evidence="1">
    <location>
        <begin position="109"/>
        <end position="132"/>
    </location>
</feature>
<reference evidence="2 3" key="1">
    <citation type="journal article" date="2021" name="Elife">
        <title>Chloroplast acquisition without the gene transfer in kleptoplastic sea slugs, Plakobranchus ocellatus.</title>
        <authorList>
            <person name="Maeda T."/>
            <person name="Takahashi S."/>
            <person name="Yoshida T."/>
            <person name="Shimamura S."/>
            <person name="Takaki Y."/>
            <person name="Nagai Y."/>
            <person name="Toyoda A."/>
            <person name="Suzuki Y."/>
            <person name="Arimoto A."/>
            <person name="Ishii H."/>
            <person name="Satoh N."/>
            <person name="Nishiyama T."/>
            <person name="Hasebe M."/>
            <person name="Maruyama T."/>
            <person name="Minagawa J."/>
            <person name="Obokata J."/>
            <person name="Shigenobu S."/>
        </authorList>
    </citation>
    <scope>NUCLEOTIDE SEQUENCE [LARGE SCALE GENOMIC DNA]</scope>
</reference>
<evidence type="ECO:0000313" key="3">
    <source>
        <dbReference type="Proteomes" id="UP000735302"/>
    </source>
</evidence>
<gene>
    <name evidence="2" type="ORF">PoB_002008400</name>
</gene>
<name>A0AAV3ZI69_9GAST</name>
<dbReference type="Proteomes" id="UP000735302">
    <property type="component" value="Unassembled WGS sequence"/>
</dbReference>
<keyword evidence="3" id="KW-1185">Reference proteome</keyword>
<evidence type="ECO:0000313" key="2">
    <source>
        <dbReference type="EMBL" id="GFN93578.1"/>
    </source>
</evidence>
<proteinExistence type="predicted"/>
<dbReference type="EMBL" id="BLXT01002362">
    <property type="protein sequence ID" value="GFN93578.1"/>
    <property type="molecule type" value="Genomic_DNA"/>
</dbReference>
<sequence>MRLSLRILYVCLTQRTTWKPCYLCLQETGFVNFALVSTRRCVISYSNPSIQSSVSFVLDCPFTDSKTKHYLSESKSESFLSDSKSEHSLSESKSESFLSDSKSEHCLSESKGERFLSDSKSEHSLSESKEPNFPTITCRRRAVTVASLAKQGPKSMHSVKRVRDTINVPQAPVRHIDKSNGTATACCRMRRKPKCARRIRYTRKRSST</sequence>
<feature type="compositionally biased region" description="Basic and acidic residues" evidence="1">
    <location>
        <begin position="109"/>
        <end position="130"/>
    </location>
</feature>
<comment type="caution">
    <text evidence="2">The sequence shown here is derived from an EMBL/GenBank/DDBJ whole genome shotgun (WGS) entry which is preliminary data.</text>
</comment>
<protein>
    <submittedName>
        <fullName evidence="2">Fam-c protein</fullName>
    </submittedName>
</protein>
<accession>A0AAV3ZI69</accession>
<organism evidence="2 3">
    <name type="scientific">Plakobranchus ocellatus</name>
    <dbReference type="NCBI Taxonomy" id="259542"/>
    <lineage>
        <taxon>Eukaryota</taxon>
        <taxon>Metazoa</taxon>
        <taxon>Spiralia</taxon>
        <taxon>Lophotrochozoa</taxon>
        <taxon>Mollusca</taxon>
        <taxon>Gastropoda</taxon>
        <taxon>Heterobranchia</taxon>
        <taxon>Euthyneura</taxon>
        <taxon>Panpulmonata</taxon>
        <taxon>Sacoglossa</taxon>
        <taxon>Placobranchoidea</taxon>
        <taxon>Plakobranchidae</taxon>
        <taxon>Plakobranchus</taxon>
    </lineage>
</organism>
<evidence type="ECO:0000256" key="1">
    <source>
        <dbReference type="SAM" id="MobiDB-lite"/>
    </source>
</evidence>